<feature type="domain" description="Response regulatory" evidence="3">
    <location>
        <begin position="29"/>
        <end position="143"/>
    </location>
</feature>
<dbReference type="GO" id="GO:0000160">
    <property type="term" value="P:phosphorelay signal transduction system"/>
    <property type="evidence" value="ECO:0007669"/>
    <property type="project" value="InterPro"/>
</dbReference>
<keyword evidence="1" id="KW-0597">Phosphoprotein</keyword>
<dbReference type="PROSITE" id="PS50110">
    <property type="entry name" value="RESPONSE_REGULATORY"/>
    <property type="match status" value="1"/>
</dbReference>
<accession>A0A433VBR2</accession>
<dbReference type="PANTHER" id="PTHR44591">
    <property type="entry name" value="STRESS RESPONSE REGULATOR PROTEIN 1"/>
    <property type="match status" value="1"/>
</dbReference>
<dbReference type="InterPro" id="IPR001789">
    <property type="entry name" value="Sig_transdc_resp-reg_receiver"/>
</dbReference>
<name>A0A433VBR2_9CYAN</name>
<comment type="caution">
    <text evidence="4">The sequence shown here is derived from an EMBL/GenBank/DDBJ whole genome shotgun (WGS) entry which is preliminary data.</text>
</comment>
<proteinExistence type="predicted"/>
<dbReference type="PANTHER" id="PTHR44591:SF3">
    <property type="entry name" value="RESPONSE REGULATORY DOMAIN-CONTAINING PROTEIN"/>
    <property type="match status" value="1"/>
</dbReference>
<reference evidence="4" key="1">
    <citation type="submission" date="2018-12" db="EMBL/GenBank/DDBJ databases">
        <authorList>
            <person name="Will S."/>
            <person name="Neumann-Schaal M."/>
            <person name="Henke P."/>
        </authorList>
    </citation>
    <scope>NUCLEOTIDE SEQUENCE</scope>
    <source>
        <strain evidence="4">PCC 7102</strain>
    </source>
</reference>
<keyword evidence="5" id="KW-1185">Reference proteome</keyword>
<protein>
    <recommendedName>
        <fullName evidence="3">Response regulatory domain-containing protein</fullName>
    </recommendedName>
</protein>
<dbReference type="InterPro" id="IPR050595">
    <property type="entry name" value="Bact_response_regulator"/>
</dbReference>
<evidence type="ECO:0000256" key="1">
    <source>
        <dbReference type="ARBA" id="ARBA00022553"/>
    </source>
</evidence>
<comment type="caution">
    <text evidence="2">Lacks conserved residue(s) required for the propagation of feature annotation.</text>
</comment>
<evidence type="ECO:0000313" key="4">
    <source>
        <dbReference type="EMBL" id="RUT03503.1"/>
    </source>
</evidence>
<dbReference type="Proteomes" id="UP000271624">
    <property type="component" value="Unassembled WGS sequence"/>
</dbReference>
<dbReference type="Pfam" id="PF00072">
    <property type="entry name" value="Response_reg"/>
    <property type="match status" value="1"/>
</dbReference>
<dbReference type="Gene3D" id="3.40.50.2300">
    <property type="match status" value="1"/>
</dbReference>
<evidence type="ECO:0000313" key="5">
    <source>
        <dbReference type="Proteomes" id="UP000271624"/>
    </source>
</evidence>
<dbReference type="EMBL" id="RSCL01000013">
    <property type="protein sequence ID" value="RUT03503.1"/>
    <property type="molecule type" value="Genomic_DNA"/>
</dbReference>
<dbReference type="AlphaFoldDB" id="A0A433VBR2"/>
<gene>
    <name evidence="4" type="ORF">DSM106972_051420</name>
</gene>
<dbReference type="SMART" id="SM00448">
    <property type="entry name" value="REC"/>
    <property type="match status" value="1"/>
</dbReference>
<evidence type="ECO:0000259" key="3">
    <source>
        <dbReference type="PROSITE" id="PS50110"/>
    </source>
</evidence>
<dbReference type="InterPro" id="IPR011006">
    <property type="entry name" value="CheY-like_superfamily"/>
</dbReference>
<reference evidence="4" key="2">
    <citation type="journal article" date="2019" name="Genome Biol. Evol.">
        <title>Day and night: Metabolic profiles and evolutionary relationships of six axenic non-marine cyanobacteria.</title>
        <authorList>
            <person name="Will S.E."/>
            <person name="Henke P."/>
            <person name="Boedeker C."/>
            <person name="Huang S."/>
            <person name="Brinkmann H."/>
            <person name="Rohde M."/>
            <person name="Jarek M."/>
            <person name="Friedl T."/>
            <person name="Seufert S."/>
            <person name="Schumacher M."/>
            <person name="Overmann J."/>
            <person name="Neumann-Schaal M."/>
            <person name="Petersen J."/>
        </authorList>
    </citation>
    <scope>NUCLEOTIDE SEQUENCE [LARGE SCALE GENOMIC DNA]</scope>
    <source>
        <strain evidence="4">PCC 7102</strain>
    </source>
</reference>
<dbReference type="SUPFAM" id="SSF52172">
    <property type="entry name" value="CheY-like"/>
    <property type="match status" value="1"/>
</dbReference>
<evidence type="ECO:0000256" key="2">
    <source>
        <dbReference type="PROSITE-ProRule" id="PRU00169"/>
    </source>
</evidence>
<sequence>MQGKCCTEYNVVANRTCDYESTLNRSKVLILVIDNDEDNLELTSKLISYYGFQVMTATNSLKALEIFKQYQPAMVVSELMLPDVDGIGFATCVRAGANETPIIALTSLPSHLFYEQTLRAGFNAYIEKPFEFETLEHVLTRCLKLLPSLS</sequence>
<organism evidence="4 5">
    <name type="scientific">Dulcicalothrix desertica PCC 7102</name>
    <dbReference type="NCBI Taxonomy" id="232991"/>
    <lineage>
        <taxon>Bacteria</taxon>
        <taxon>Bacillati</taxon>
        <taxon>Cyanobacteriota</taxon>
        <taxon>Cyanophyceae</taxon>
        <taxon>Nostocales</taxon>
        <taxon>Calotrichaceae</taxon>
        <taxon>Dulcicalothrix</taxon>
    </lineage>
</organism>